<dbReference type="EMBL" id="JAAKGT010000012">
    <property type="protein sequence ID" value="NGM51930.1"/>
    <property type="molecule type" value="Genomic_DNA"/>
</dbReference>
<sequence>MNHPYSIPSSPLLTTAQAAHFLSVSPRTLEDWRLRGLGPPFRKLSGRLVRYAKDDLELFLTGARRTNTGQIAPRQSSQGWAA</sequence>
<protein>
    <submittedName>
        <fullName evidence="2">Helix-turn-helix domain-containing protein</fullName>
    </submittedName>
</protein>
<gene>
    <name evidence="2" type="ORF">G5B46_20150</name>
</gene>
<dbReference type="Pfam" id="PF12728">
    <property type="entry name" value="HTH_17"/>
    <property type="match status" value="1"/>
</dbReference>
<dbReference type="SUPFAM" id="SSF46955">
    <property type="entry name" value="Putative DNA-binding domain"/>
    <property type="match status" value="1"/>
</dbReference>
<dbReference type="RefSeq" id="WP_165261857.1">
    <property type="nucleotide sequence ID" value="NZ_JAAKGT010000012.1"/>
</dbReference>
<evidence type="ECO:0000259" key="1">
    <source>
        <dbReference type="Pfam" id="PF12728"/>
    </source>
</evidence>
<name>A0A6G4R227_9CAUL</name>
<reference evidence="2" key="1">
    <citation type="submission" date="2020-02" db="EMBL/GenBank/DDBJ databases">
        <authorList>
            <person name="Gao J."/>
            <person name="Sun J."/>
        </authorList>
    </citation>
    <scope>NUCLEOTIDE SEQUENCE</scope>
    <source>
        <strain evidence="2">602-2</strain>
    </source>
</reference>
<feature type="domain" description="Helix-turn-helix" evidence="1">
    <location>
        <begin position="12"/>
        <end position="62"/>
    </location>
</feature>
<dbReference type="Gene3D" id="1.10.1660.10">
    <property type="match status" value="1"/>
</dbReference>
<organism evidence="2">
    <name type="scientific">Caulobacter sp. 602-2</name>
    <dbReference type="NCBI Taxonomy" id="2710887"/>
    <lineage>
        <taxon>Bacteria</taxon>
        <taxon>Pseudomonadati</taxon>
        <taxon>Pseudomonadota</taxon>
        <taxon>Alphaproteobacteria</taxon>
        <taxon>Caulobacterales</taxon>
        <taxon>Caulobacteraceae</taxon>
        <taxon>Caulobacter</taxon>
    </lineage>
</organism>
<dbReference type="AlphaFoldDB" id="A0A6G4R227"/>
<evidence type="ECO:0000313" key="2">
    <source>
        <dbReference type="EMBL" id="NGM51930.1"/>
    </source>
</evidence>
<proteinExistence type="predicted"/>
<accession>A0A6G4R227</accession>
<dbReference type="InterPro" id="IPR009061">
    <property type="entry name" value="DNA-bd_dom_put_sf"/>
</dbReference>
<comment type="caution">
    <text evidence="2">The sequence shown here is derived from an EMBL/GenBank/DDBJ whole genome shotgun (WGS) entry which is preliminary data.</text>
</comment>
<dbReference type="InterPro" id="IPR041657">
    <property type="entry name" value="HTH_17"/>
</dbReference>